<keyword evidence="9 11" id="KW-0472">Membrane</keyword>
<keyword evidence="8 11" id="KW-0406">Ion transport</keyword>
<feature type="transmembrane region" description="Helical" evidence="11">
    <location>
        <begin position="147"/>
        <end position="166"/>
    </location>
</feature>
<evidence type="ECO:0000256" key="1">
    <source>
        <dbReference type="ARBA" id="ARBA00004141"/>
    </source>
</evidence>
<proteinExistence type="inferred from homology"/>
<evidence type="ECO:0000256" key="8">
    <source>
        <dbReference type="ARBA" id="ARBA00023065"/>
    </source>
</evidence>
<sequence length="287" mass="30651">MAAAAGSAGHGHAAEAGPPVTPDAPVLFHLGPLPVTNSMVYTWLIALVIFLVVRLGTRRMQEVPTGVQNLVETAVESLEELTRGLLEPKVARWAFPLVATFFLFIVISNLMGLLPGVGSIGWGQPGPGPFGVDHVEKPLLRPPTADANMTVAMAAVFFIMSTWWAIRYNGPVGLIKHIFGVKGGMRGWIVIPLSLIFLFIGLIEVISICIRPVALAMRLYGNIYGGESVLTIMLTHSPLGIGALPFYFLELLVAVVQALVFTLLSIAFIGTLCSHVEDEGHGGGAEH</sequence>
<dbReference type="PANTHER" id="PTHR42823">
    <property type="entry name" value="ATP SYNTHASE SUBUNIT A, CHLOROPLASTIC"/>
    <property type="match status" value="1"/>
</dbReference>
<keyword evidence="11" id="KW-1003">Cell membrane</keyword>
<evidence type="ECO:0000313" key="14">
    <source>
        <dbReference type="Proteomes" id="UP000477311"/>
    </source>
</evidence>
<evidence type="ECO:0000256" key="2">
    <source>
        <dbReference type="ARBA" id="ARBA00006810"/>
    </source>
</evidence>
<dbReference type="GO" id="GO:0005886">
    <property type="term" value="C:plasma membrane"/>
    <property type="evidence" value="ECO:0007669"/>
    <property type="project" value="UniProtKB-SubCell"/>
</dbReference>
<dbReference type="InterPro" id="IPR035908">
    <property type="entry name" value="F0_ATP_A_sf"/>
</dbReference>
<feature type="transmembrane region" description="Helical" evidence="11">
    <location>
        <begin position="187"/>
        <end position="214"/>
    </location>
</feature>
<dbReference type="GO" id="GO:0042777">
    <property type="term" value="P:proton motive force-driven plasma membrane ATP synthesis"/>
    <property type="evidence" value="ECO:0007669"/>
    <property type="project" value="TreeGrafter"/>
</dbReference>
<dbReference type="InterPro" id="IPR045082">
    <property type="entry name" value="ATP_syn_F0_a_bact/chloroplast"/>
</dbReference>
<keyword evidence="3 11" id="KW-0813">Transport</keyword>
<feature type="transmembrane region" description="Helical" evidence="11">
    <location>
        <begin position="93"/>
        <end position="114"/>
    </location>
</feature>
<keyword evidence="6 11" id="KW-0375">Hydrogen ion transport</keyword>
<dbReference type="PRINTS" id="PR00123">
    <property type="entry name" value="ATPASEA"/>
</dbReference>
<organism evidence="13 14">
    <name type="scientific">Limisphaera ngatamarikiensis</name>
    <dbReference type="NCBI Taxonomy" id="1324935"/>
    <lineage>
        <taxon>Bacteria</taxon>
        <taxon>Pseudomonadati</taxon>
        <taxon>Verrucomicrobiota</taxon>
        <taxon>Verrucomicrobiia</taxon>
        <taxon>Limisphaerales</taxon>
        <taxon>Limisphaeraceae</taxon>
        <taxon>Limisphaera</taxon>
    </lineage>
</organism>
<comment type="caution">
    <text evidence="13">The sequence shown here is derived from an EMBL/GenBank/DDBJ whole genome shotgun (WGS) entry which is preliminary data.</text>
</comment>
<dbReference type="HAMAP" id="MF_01393">
    <property type="entry name" value="ATP_synth_a_bact"/>
    <property type="match status" value="1"/>
</dbReference>
<feature type="transmembrane region" description="Helical" evidence="11">
    <location>
        <begin position="246"/>
        <end position="269"/>
    </location>
</feature>
<evidence type="ECO:0000256" key="6">
    <source>
        <dbReference type="ARBA" id="ARBA00022781"/>
    </source>
</evidence>
<keyword evidence="10 11" id="KW-0066">ATP synthesis</keyword>
<dbReference type="GO" id="GO:0046933">
    <property type="term" value="F:proton-transporting ATP synthase activity, rotational mechanism"/>
    <property type="evidence" value="ECO:0007669"/>
    <property type="project" value="UniProtKB-UniRule"/>
</dbReference>
<dbReference type="PANTHER" id="PTHR42823:SF3">
    <property type="entry name" value="ATP SYNTHASE SUBUNIT A, CHLOROPLASTIC"/>
    <property type="match status" value="1"/>
</dbReference>
<dbReference type="CDD" id="cd00310">
    <property type="entry name" value="ATP-synt_Fo_a_6"/>
    <property type="match status" value="1"/>
</dbReference>
<dbReference type="Proteomes" id="UP000477311">
    <property type="component" value="Unassembled WGS sequence"/>
</dbReference>
<dbReference type="InterPro" id="IPR023011">
    <property type="entry name" value="ATP_synth_F0_asu_AS"/>
</dbReference>
<dbReference type="EMBL" id="JAAKYA010000012">
    <property type="protein sequence ID" value="NGO38173.1"/>
    <property type="molecule type" value="Genomic_DNA"/>
</dbReference>
<evidence type="ECO:0000256" key="3">
    <source>
        <dbReference type="ARBA" id="ARBA00022448"/>
    </source>
</evidence>
<reference evidence="13 14" key="1">
    <citation type="submission" date="2020-02" db="EMBL/GenBank/DDBJ databases">
        <title>Draft genome sequence of Limisphaera ngatamarikiensis NGM72.4T, a thermophilic Verrucomicrobia grouped in subdivision 3.</title>
        <authorList>
            <person name="Carere C.R."/>
            <person name="Steen J."/>
            <person name="Hugenholtz P."/>
            <person name="Stott M.B."/>
        </authorList>
    </citation>
    <scope>NUCLEOTIDE SEQUENCE [LARGE SCALE GENOMIC DNA]</scope>
    <source>
        <strain evidence="13 14">NGM72.4</strain>
    </source>
</reference>
<evidence type="ECO:0000256" key="7">
    <source>
        <dbReference type="ARBA" id="ARBA00022989"/>
    </source>
</evidence>
<dbReference type="InterPro" id="IPR000568">
    <property type="entry name" value="ATP_synth_F0_asu"/>
</dbReference>
<dbReference type="PROSITE" id="PS00449">
    <property type="entry name" value="ATPASE_A"/>
    <property type="match status" value="1"/>
</dbReference>
<protein>
    <recommendedName>
        <fullName evidence="11 12">ATP synthase subunit a</fullName>
    </recommendedName>
    <alternativeName>
        <fullName evidence="11">ATP synthase F0 sector subunit a</fullName>
    </alternativeName>
    <alternativeName>
        <fullName evidence="11">F-ATPase subunit 6</fullName>
    </alternativeName>
</protein>
<dbReference type="Pfam" id="PF00119">
    <property type="entry name" value="ATP-synt_A"/>
    <property type="match status" value="1"/>
</dbReference>
<keyword evidence="14" id="KW-1185">Reference proteome</keyword>
<keyword evidence="7 11" id="KW-1133">Transmembrane helix</keyword>
<comment type="function">
    <text evidence="11 12">Key component of the proton channel; it plays a direct role in the translocation of protons across the membrane.</text>
</comment>
<evidence type="ECO:0000256" key="12">
    <source>
        <dbReference type="RuleBase" id="RU000483"/>
    </source>
</evidence>
<name>A0A6M1RKI9_9BACT</name>
<evidence type="ECO:0000256" key="11">
    <source>
        <dbReference type="HAMAP-Rule" id="MF_01393"/>
    </source>
</evidence>
<feature type="transmembrane region" description="Helical" evidence="11">
    <location>
        <begin position="40"/>
        <end position="57"/>
    </location>
</feature>
<evidence type="ECO:0000256" key="10">
    <source>
        <dbReference type="ARBA" id="ARBA00023310"/>
    </source>
</evidence>
<evidence type="ECO:0000256" key="9">
    <source>
        <dbReference type="ARBA" id="ARBA00023136"/>
    </source>
</evidence>
<accession>A0A6M1RKI9</accession>
<evidence type="ECO:0000256" key="5">
    <source>
        <dbReference type="ARBA" id="ARBA00022692"/>
    </source>
</evidence>
<keyword evidence="5 11" id="KW-0812">Transmembrane</keyword>
<dbReference type="Gene3D" id="1.20.120.220">
    <property type="entry name" value="ATP synthase, F0 complex, subunit A"/>
    <property type="match status" value="1"/>
</dbReference>
<evidence type="ECO:0000313" key="13">
    <source>
        <dbReference type="EMBL" id="NGO38173.1"/>
    </source>
</evidence>
<evidence type="ECO:0000256" key="4">
    <source>
        <dbReference type="ARBA" id="ARBA00022547"/>
    </source>
</evidence>
<dbReference type="GO" id="GO:0045259">
    <property type="term" value="C:proton-transporting ATP synthase complex"/>
    <property type="evidence" value="ECO:0007669"/>
    <property type="project" value="UniProtKB-KW"/>
</dbReference>
<comment type="similarity">
    <text evidence="2 11 12">Belongs to the ATPase A chain family.</text>
</comment>
<dbReference type="AlphaFoldDB" id="A0A6M1RKI9"/>
<gene>
    <name evidence="11 13" type="primary">atpB</name>
    <name evidence="13" type="ORF">G4L39_02020</name>
</gene>
<dbReference type="SUPFAM" id="SSF81336">
    <property type="entry name" value="F1F0 ATP synthase subunit A"/>
    <property type="match status" value="1"/>
</dbReference>
<comment type="subcellular location">
    <subcellularLocation>
        <location evidence="11 12">Cell membrane</location>
        <topology evidence="11 12">Multi-pass membrane protein</topology>
    </subcellularLocation>
    <subcellularLocation>
        <location evidence="1">Membrane</location>
        <topology evidence="1">Multi-pass membrane protein</topology>
    </subcellularLocation>
</comment>
<keyword evidence="4 11" id="KW-0138">CF(0)</keyword>
<dbReference type="NCBIfam" id="TIGR01131">
    <property type="entry name" value="ATP_synt_6_or_A"/>
    <property type="match status" value="1"/>
</dbReference>